<protein>
    <submittedName>
        <fullName evidence="1">Uncharacterized protein</fullName>
    </submittedName>
</protein>
<proteinExistence type="predicted"/>
<sequence length="111" mass="12177">MGCAGSRSQHPLALNSPFVWSRPDTLPFINQEQAGNPMELESTTPLGPFVLNRKINHSILQVAKYEGTPAMVFPGPREVGMDDSGVCRSMLWAASRQEAMWRGPCEAIAMC</sequence>
<gene>
    <name evidence="1" type="ORF">ACAT0790_LOCUS51757</name>
</gene>
<dbReference type="EMBL" id="HBGE01086827">
    <property type="protein sequence ID" value="CAD9174988.1"/>
    <property type="molecule type" value="Transcribed_RNA"/>
</dbReference>
<organism evidence="1">
    <name type="scientific">Alexandrium catenella</name>
    <name type="common">Red tide dinoflagellate</name>
    <name type="synonym">Gonyaulax catenella</name>
    <dbReference type="NCBI Taxonomy" id="2925"/>
    <lineage>
        <taxon>Eukaryota</taxon>
        <taxon>Sar</taxon>
        <taxon>Alveolata</taxon>
        <taxon>Dinophyceae</taxon>
        <taxon>Gonyaulacales</taxon>
        <taxon>Pyrocystaceae</taxon>
        <taxon>Alexandrium</taxon>
    </lineage>
</organism>
<evidence type="ECO:0000313" key="1">
    <source>
        <dbReference type="EMBL" id="CAD9174988.1"/>
    </source>
</evidence>
<name>A0A7S1WLM0_ALECA</name>
<reference evidence="1" key="1">
    <citation type="submission" date="2021-01" db="EMBL/GenBank/DDBJ databases">
        <authorList>
            <person name="Corre E."/>
            <person name="Pelletier E."/>
            <person name="Niang G."/>
            <person name="Scheremetjew M."/>
            <person name="Finn R."/>
            <person name="Kale V."/>
            <person name="Holt S."/>
            <person name="Cochrane G."/>
            <person name="Meng A."/>
            <person name="Brown T."/>
            <person name="Cohen L."/>
        </authorList>
    </citation>
    <scope>NUCLEOTIDE SEQUENCE</scope>
    <source>
        <strain evidence="1">OF101</strain>
    </source>
</reference>
<accession>A0A7S1WLM0</accession>
<dbReference type="AlphaFoldDB" id="A0A7S1WLM0"/>